<dbReference type="InterPro" id="IPR024156">
    <property type="entry name" value="Small_GTPase_ARF"/>
</dbReference>
<comment type="similarity">
    <text evidence="11">In the C-terminal section; belongs to the small GTPase superfamily. Arf family.</text>
</comment>
<dbReference type="GO" id="GO:0003924">
    <property type="term" value="F:GTPase activity"/>
    <property type="evidence" value="ECO:0007669"/>
    <property type="project" value="InterPro"/>
</dbReference>
<dbReference type="GO" id="GO:0008270">
    <property type="term" value="F:zinc ion binding"/>
    <property type="evidence" value="ECO:0007669"/>
    <property type="project" value="UniProtKB-KW"/>
</dbReference>
<dbReference type="Pfam" id="PF13445">
    <property type="entry name" value="zf-RING_UBOX"/>
    <property type="match status" value="1"/>
</dbReference>
<dbReference type="FunFam" id="3.40.50.300:FF:000486">
    <property type="entry name" value="E3 ubiquitin-protein ligase TRIM23"/>
    <property type="match status" value="1"/>
</dbReference>
<organism evidence="18">
    <name type="scientific">Cuerna arida</name>
    <dbReference type="NCBI Taxonomy" id="1464854"/>
    <lineage>
        <taxon>Eukaryota</taxon>
        <taxon>Metazoa</taxon>
        <taxon>Ecdysozoa</taxon>
        <taxon>Arthropoda</taxon>
        <taxon>Hexapoda</taxon>
        <taxon>Insecta</taxon>
        <taxon>Pterygota</taxon>
        <taxon>Neoptera</taxon>
        <taxon>Paraneoptera</taxon>
        <taxon>Hemiptera</taxon>
        <taxon>Auchenorrhyncha</taxon>
        <taxon>Membracoidea</taxon>
        <taxon>Cicadellidae</taxon>
        <taxon>Cicadellinae</taxon>
        <taxon>Proconiini</taxon>
        <taxon>Cuerna</taxon>
    </lineage>
</organism>
<evidence type="ECO:0000259" key="15">
    <source>
        <dbReference type="PROSITE" id="PS50089"/>
    </source>
</evidence>
<feature type="domain" description="B box-type" evidence="16">
    <location>
        <begin position="129"/>
        <end position="175"/>
    </location>
</feature>
<comment type="pathway">
    <text evidence="2">Protein modification; protein ubiquitination.</text>
</comment>
<evidence type="ECO:0000256" key="5">
    <source>
        <dbReference type="ARBA" id="ARBA00022723"/>
    </source>
</evidence>
<dbReference type="GO" id="GO:0051649">
    <property type="term" value="P:establishment of localization in cell"/>
    <property type="evidence" value="ECO:0007669"/>
    <property type="project" value="UniProtKB-ARBA"/>
</dbReference>
<evidence type="ECO:0000256" key="7">
    <source>
        <dbReference type="ARBA" id="ARBA00022771"/>
    </source>
</evidence>
<dbReference type="InterPro" id="IPR013087">
    <property type="entry name" value="Znf_C2H2_type"/>
</dbReference>
<name>A0A1B6H0Y9_9HEMI</name>
<dbReference type="InterPro" id="IPR013083">
    <property type="entry name" value="Znf_RING/FYVE/PHD"/>
</dbReference>
<dbReference type="PROSITE" id="PS00518">
    <property type="entry name" value="ZF_RING_1"/>
    <property type="match status" value="1"/>
</dbReference>
<feature type="domain" description="RING-type" evidence="15">
    <location>
        <begin position="35"/>
        <end position="80"/>
    </location>
</feature>
<dbReference type="InterPro" id="IPR006689">
    <property type="entry name" value="Small_GTPase_ARF/SAR"/>
</dbReference>
<proteinExistence type="inferred from homology"/>
<evidence type="ECO:0000313" key="18">
    <source>
        <dbReference type="EMBL" id="JAS68340.1"/>
    </source>
</evidence>
<dbReference type="Gene3D" id="3.30.160.60">
    <property type="entry name" value="Classic Zinc Finger"/>
    <property type="match status" value="1"/>
</dbReference>
<keyword evidence="9" id="KW-0862">Zinc</keyword>
<dbReference type="CDD" id="cd19774">
    <property type="entry name" value="Bbox2_TRIM23_C-IX_rpt2"/>
    <property type="match status" value="1"/>
</dbReference>
<feature type="domain" description="C2H2-type" evidence="17">
    <location>
        <begin position="152"/>
        <end position="179"/>
    </location>
</feature>
<dbReference type="PROSITE" id="PS50119">
    <property type="entry name" value="ZF_BBOX"/>
    <property type="match status" value="1"/>
</dbReference>
<evidence type="ECO:0000259" key="17">
    <source>
        <dbReference type="PROSITE" id="PS50157"/>
    </source>
</evidence>
<dbReference type="PROSITE" id="PS50089">
    <property type="entry name" value="ZF_RING_2"/>
    <property type="match status" value="1"/>
</dbReference>
<evidence type="ECO:0000259" key="16">
    <source>
        <dbReference type="PROSITE" id="PS50119"/>
    </source>
</evidence>
<dbReference type="InterPro" id="IPR003649">
    <property type="entry name" value="Bbox_C"/>
</dbReference>
<dbReference type="SMART" id="SM00175">
    <property type="entry name" value="RAB"/>
    <property type="match status" value="1"/>
</dbReference>
<dbReference type="SMART" id="SM00502">
    <property type="entry name" value="BBC"/>
    <property type="match status" value="1"/>
</dbReference>
<reference evidence="18" key="1">
    <citation type="submission" date="2015-11" db="EMBL/GenBank/DDBJ databases">
        <title>De novo transcriptome assembly of four potential Pierce s Disease insect vectors from Arizona vineyards.</title>
        <authorList>
            <person name="Tassone E.E."/>
        </authorList>
    </citation>
    <scope>NUCLEOTIDE SEQUENCE</scope>
</reference>
<dbReference type="Pfam" id="PF00643">
    <property type="entry name" value="zf-B_box"/>
    <property type="match status" value="1"/>
</dbReference>
<dbReference type="GO" id="GO:0016192">
    <property type="term" value="P:vesicle-mediated transport"/>
    <property type="evidence" value="ECO:0007669"/>
    <property type="project" value="UniProtKB-ARBA"/>
</dbReference>
<sequence>MSVIRHKTMSGDLADHSYALTRSLKSSTKNNVLECRVCQDVFGLVGDKVPRLLYCGHTVCHACLLRLPLRDDTIQCPFDRQPTPVGNSGVWGLKKNFALLELLERLQDSQEREAVIVLLSTDMLHKERQLGIRCDENDAHTAVLYCTVCASHLCEVCSESSHATRTLAKHRRVPLSEKPRERPRCPAHPAHPAEFVCLQDECQTSSSTIMCFICKDYGRHKNHKHALVEVEAENIRSSVVNAVQHMRTLMEDMSDTVHRLEQVAVGLEGRQGPGGELLEPGTCELARARVEQYFKQLRETLLLQEAAARSAVDTHVRERLCSLRQLQEDLATWLSQVAVVCVQCEATIQQDDARVLAASRELKEALSSIEKQQQQYAELSPEQLQPDPSIPITFTKDNRVHIGPKIEMRVVTLGLDGAGKTSILFKLKQNEFMAVIPTIGFNVESVEYKNVRFNIWDIGGQPKLRPLWKHYYLNTQAVVFVIDSADKQRLPEALSELSKLMSEKELKDAALLILANKQDVEGCESIESISEQLALAKLCCGHSWHIQACDAQSGTGLRDGLDWLSRQLVAAGVYDMT</sequence>
<dbReference type="PROSITE" id="PS50157">
    <property type="entry name" value="ZINC_FINGER_C2H2_2"/>
    <property type="match status" value="1"/>
</dbReference>
<feature type="binding site" evidence="13">
    <location>
        <position position="421"/>
    </location>
    <ligand>
        <name>Mg(2+)</name>
        <dbReference type="ChEBI" id="CHEBI:18420"/>
    </ligand>
</feature>
<evidence type="ECO:0000256" key="8">
    <source>
        <dbReference type="ARBA" id="ARBA00022786"/>
    </source>
</evidence>
<keyword evidence="4" id="KW-0808">Transferase</keyword>
<evidence type="ECO:0000256" key="1">
    <source>
        <dbReference type="ARBA" id="ARBA00000900"/>
    </source>
</evidence>
<dbReference type="Pfam" id="PF00025">
    <property type="entry name" value="Arf"/>
    <property type="match status" value="1"/>
</dbReference>
<dbReference type="PRINTS" id="PR00328">
    <property type="entry name" value="SAR1GTPBP"/>
</dbReference>
<dbReference type="InterPro" id="IPR027417">
    <property type="entry name" value="P-loop_NTPase"/>
</dbReference>
<dbReference type="SMART" id="SM00184">
    <property type="entry name" value="RING"/>
    <property type="match status" value="1"/>
</dbReference>
<keyword evidence="10 12" id="KW-0342">GTP-binding</keyword>
<dbReference type="NCBIfam" id="TIGR00231">
    <property type="entry name" value="small_GTP"/>
    <property type="match status" value="1"/>
</dbReference>
<comment type="catalytic activity">
    <reaction evidence="1">
        <text>S-ubiquitinyl-[E2 ubiquitin-conjugating enzyme]-L-cysteine + [acceptor protein]-L-lysine = [E2 ubiquitin-conjugating enzyme]-L-cysteine + N(6)-ubiquitinyl-[acceptor protein]-L-lysine.</text>
        <dbReference type="EC" id="2.3.2.27"/>
    </reaction>
</comment>
<dbReference type="CDD" id="cd19773">
    <property type="entry name" value="Bbox2_TRIM23_C-IX_rpt1"/>
    <property type="match status" value="1"/>
</dbReference>
<evidence type="ECO:0000256" key="12">
    <source>
        <dbReference type="PIRSR" id="PIRSR606689-1"/>
    </source>
</evidence>
<feature type="binding site" evidence="12">
    <location>
        <position position="460"/>
    </location>
    <ligand>
        <name>GTP</name>
        <dbReference type="ChEBI" id="CHEBI:37565"/>
    </ligand>
</feature>
<evidence type="ECO:0000256" key="2">
    <source>
        <dbReference type="ARBA" id="ARBA00004906"/>
    </source>
</evidence>
<evidence type="ECO:0000256" key="6">
    <source>
        <dbReference type="ARBA" id="ARBA00022741"/>
    </source>
</evidence>
<protein>
    <recommendedName>
        <fullName evidence="3">RING-type E3 ubiquitin transferase</fullName>
        <ecNumber evidence="3">2.3.2.27</ecNumber>
    </recommendedName>
</protein>
<dbReference type="GO" id="GO:0061630">
    <property type="term" value="F:ubiquitin protein ligase activity"/>
    <property type="evidence" value="ECO:0007669"/>
    <property type="project" value="UniProtKB-EC"/>
</dbReference>
<dbReference type="AlphaFoldDB" id="A0A1B6H0Y9"/>
<dbReference type="InterPro" id="IPR027370">
    <property type="entry name" value="Znf-RING_euk"/>
</dbReference>
<dbReference type="InterPro" id="IPR001841">
    <property type="entry name" value="Znf_RING"/>
</dbReference>
<evidence type="ECO:0000256" key="10">
    <source>
        <dbReference type="ARBA" id="ARBA00023134"/>
    </source>
</evidence>
<dbReference type="SMART" id="SM00178">
    <property type="entry name" value="SAR"/>
    <property type="match status" value="1"/>
</dbReference>
<evidence type="ECO:0000256" key="9">
    <source>
        <dbReference type="ARBA" id="ARBA00022833"/>
    </source>
</evidence>
<evidence type="ECO:0000256" key="11">
    <source>
        <dbReference type="ARBA" id="ARBA00061142"/>
    </source>
</evidence>
<evidence type="ECO:0000256" key="13">
    <source>
        <dbReference type="PIRSR" id="PIRSR606689-2"/>
    </source>
</evidence>
<dbReference type="InterPro" id="IPR005225">
    <property type="entry name" value="Small_GTP-bd"/>
</dbReference>
<accession>A0A1B6H0Y9</accession>
<dbReference type="CDD" id="cd16645">
    <property type="entry name" value="mRING-HC-C3HC3D_TRIM23_C-IX"/>
    <property type="match status" value="1"/>
</dbReference>
<dbReference type="SUPFAM" id="SSF57850">
    <property type="entry name" value="RING/U-box"/>
    <property type="match status" value="1"/>
</dbReference>
<keyword evidence="5 13" id="KW-0479">Metal-binding</keyword>
<dbReference type="FunFam" id="3.30.40.10:FF:000130">
    <property type="entry name" value="E3 ubiquitin-protein ligase TRIM23"/>
    <property type="match status" value="1"/>
</dbReference>
<feature type="binding site" evidence="12">
    <location>
        <begin position="516"/>
        <end position="519"/>
    </location>
    <ligand>
        <name>GTP</name>
        <dbReference type="ChEBI" id="CHEBI:37565"/>
    </ligand>
</feature>
<dbReference type="SMART" id="SM00336">
    <property type="entry name" value="BBOX"/>
    <property type="match status" value="2"/>
</dbReference>
<feature type="binding site" evidence="12">
    <location>
        <begin position="414"/>
        <end position="421"/>
    </location>
    <ligand>
        <name>GTP</name>
        <dbReference type="ChEBI" id="CHEBI:37565"/>
    </ligand>
</feature>
<feature type="binding site" evidence="13">
    <location>
        <position position="438"/>
    </location>
    <ligand>
        <name>Mg(2+)</name>
        <dbReference type="ChEBI" id="CHEBI:18420"/>
    </ligand>
</feature>
<keyword evidence="6 12" id="KW-0547">Nucleotide-binding</keyword>
<dbReference type="InterPro" id="IPR017907">
    <property type="entry name" value="Znf_RING_CS"/>
</dbReference>
<gene>
    <name evidence="18" type="ORF">g.22335</name>
</gene>
<keyword evidence="13" id="KW-0460">Magnesium</keyword>
<dbReference type="InterPro" id="IPR000315">
    <property type="entry name" value="Znf_B-box"/>
</dbReference>
<dbReference type="PANTHER" id="PTHR11711">
    <property type="entry name" value="ADP RIBOSYLATION FACTOR-RELATED"/>
    <property type="match status" value="1"/>
</dbReference>
<dbReference type="Gene3D" id="3.40.50.300">
    <property type="entry name" value="P-loop containing nucleotide triphosphate hydrolases"/>
    <property type="match status" value="1"/>
</dbReference>
<dbReference type="SUPFAM" id="SSF57845">
    <property type="entry name" value="B-box zinc-binding domain"/>
    <property type="match status" value="1"/>
</dbReference>
<keyword evidence="8" id="KW-0833">Ubl conjugation pathway</keyword>
<dbReference type="SUPFAM" id="SSF52540">
    <property type="entry name" value="P-loop containing nucleoside triphosphate hydrolases"/>
    <property type="match status" value="1"/>
</dbReference>
<keyword evidence="7 14" id="KW-0863">Zinc-finger</keyword>
<evidence type="ECO:0000256" key="3">
    <source>
        <dbReference type="ARBA" id="ARBA00012483"/>
    </source>
</evidence>
<dbReference type="EC" id="2.3.2.27" evidence="3"/>
<dbReference type="EMBL" id="GECZ01001429">
    <property type="protein sequence ID" value="JAS68340.1"/>
    <property type="molecule type" value="Transcribed_RNA"/>
</dbReference>
<dbReference type="GO" id="GO:0005525">
    <property type="term" value="F:GTP binding"/>
    <property type="evidence" value="ECO:0007669"/>
    <property type="project" value="UniProtKB-KW"/>
</dbReference>
<dbReference type="PROSITE" id="PS51417">
    <property type="entry name" value="ARF"/>
    <property type="match status" value="1"/>
</dbReference>
<evidence type="ECO:0000256" key="14">
    <source>
        <dbReference type="PROSITE-ProRule" id="PRU00024"/>
    </source>
</evidence>
<dbReference type="Gene3D" id="3.30.40.10">
    <property type="entry name" value="Zinc/RING finger domain, C3HC4 (zinc finger)"/>
    <property type="match status" value="1"/>
</dbReference>
<dbReference type="SMART" id="SM00177">
    <property type="entry name" value="ARF"/>
    <property type="match status" value="1"/>
</dbReference>
<evidence type="ECO:0000256" key="4">
    <source>
        <dbReference type="ARBA" id="ARBA00022679"/>
    </source>
</evidence>